<dbReference type="EMBL" id="JXKG01000022">
    <property type="protein sequence ID" value="OJG14216.1"/>
    <property type="molecule type" value="Genomic_DNA"/>
</dbReference>
<sequence>MFLEKEQPMDNYTIFDFFYELLFVNPAALLGAILITVLICVLKLSWSRKIAILIPSLLLFYYLAISLDAIFGIATIGEFRRLISLGEGLIHPQMEWLPLADGFSAGFIANIFVFIPIGFLIPFMSRNFEKMGKTVLLGSGLSLAIEISQIFTLYRATDINDLLTNTFGTLLGWCCFKMATKLFHRQSPNALEPQTRYLPIIVVAIAFLNVFFLF</sequence>
<evidence type="ECO:0000256" key="1">
    <source>
        <dbReference type="SAM" id="Phobius"/>
    </source>
</evidence>
<dbReference type="STRING" id="317010.RU96_GL001298"/>
<feature type="transmembrane region" description="Helical" evidence="1">
    <location>
        <begin position="27"/>
        <end position="46"/>
    </location>
</feature>
<gene>
    <name evidence="3" type="ORF">RU96_GL001298</name>
</gene>
<dbReference type="InterPro" id="IPR053150">
    <property type="entry name" value="Teicoplanin_resist-assoc"/>
</dbReference>
<dbReference type="Pfam" id="PF04892">
    <property type="entry name" value="VanZ"/>
    <property type="match status" value="1"/>
</dbReference>
<feature type="transmembrane region" description="Helical" evidence="1">
    <location>
        <begin position="195"/>
        <end position="213"/>
    </location>
</feature>
<evidence type="ECO:0000313" key="3">
    <source>
        <dbReference type="EMBL" id="OJG14216.1"/>
    </source>
</evidence>
<protein>
    <recommendedName>
        <fullName evidence="2">VanZ-like domain-containing protein</fullName>
    </recommendedName>
</protein>
<accession>A0A1L8R3C9</accession>
<feature type="transmembrane region" description="Helical" evidence="1">
    <location>
        <begin position="58"/>
        <end position="83"/>
    </location>
</feature>
<keyword evidence="1" id="KW-1133">Transmembrane helix</keyword>
<dbReference type="AlphaFoldDB" id="A0A1L8R3C9"/>
<organism evidence="3 4">
    <name type="scientific">Enterococcus canintestini</name>
    <dbReference type="NCBI Taxonomy" id="317010"/>
    <lineage>
        <taxon>Bacteria</taxon>
        <taxon>Bacillati</taxon>
        <taxon>Bacillota</taxon>
        <taxon>Bacilli</taxon>
        <taxon>Lactobacillales</taxon>
        <taxon>Enterococcaceae</taxon>
        <taxon>Enterococcus</taxon>
    </lineage>
</organism>
<keyword evidence="1" id="KW-0812">Transmembrane</keyword>
<feature type="transmembrane region" description="Helical" evidence="1">
    <location>
        <begin position="135"/>
        <end position="156"/>
    </location>
</feature>
<reference evidence="3 4" key="1">
    <citation type="submission" date="2014-12" db="EMBL/GenBank/DDBJ databases">
        <title>Draft genome sequences of 29 type strains of Enterococci.</title>
        <authorList>
            <person name="Zhong Z."/>
            <person name="Sun Z."/>
            <person name="Liu W."/>
            <person name="Zhang W."/>
            <person name="Zhang H."/>
        </authorList>
    </citation>
    <scope>NUCLEOTIDE SEQUENCE [LARGE SCALE GENOMIC DNA]</scope>
    <source>
        <strain evidence="3 4">DSM 21207</strain>
    </source>
</reference>
<dbReference type="Proteomes" id="UP000182835">
    <property type="component" value="Unassembled WGS sequence"/>
</dbReference>
<evidence type="ECO:0000313" key="4">
    <source>
        <dbReference type="Proteomes" id="UP000182835"/>
    </source>
</evidence>
<keyword evidence="1" id="KW-0472">Membrane</keyword>
<proteinExistence type="predicted"/>
<comment type="caution">
    <text evidence="3">The sequence shown here is derived from an EMBL/GenBank/DDBJ whole genome shotgun (WGS) entry which is preliminary data.</text>
</comment>
<feature type="domain" description="VanZ-like" evidence="2">
    <location>
        <begin position="105"/>
        <end position="178"/>
    </location>
</feature>
<dbReference type="PANTHER" id="PTHR36834">
    <property type="entry name" value="MEMBRANE PROTEIN-RELATED"/>
    <property type="match status" value="1"/>
</dbReference>
<evidence type="ECO:0000259" key="2">
    <source>
        <dbReference type="Pfam" id="PF04892"/>
    </source>
</evidence>
<feature type="transmembrane region" description="Helical" evidence="1">
    <location>
        <begin position="103"/>
        <end position="123"/>
    </location>
</feature>
<dbReference type="InterPro" id="IPR006976">
    <property type="entry name" value="VanZ-like"/>
</dbReference>
<dbReference type="PANTHER" id="PTHR36834:SF2">
    <property type="entry name" value="MEMBRANE PROTEIN"/>
    <property type="match status" value="1"/>
</dbReference>
<name>A0A1L8R3C9_9ENTE</name>